<keyword evidence="4 8" id="KW-0479">Metal-binding</keyword>
<dbReference type="GO" id="GO:0005506">
    <property type="term" value="F:iron ion binding"/>
    <property type="evidence" value="ECO:0007669"/>
    <property type="project" value="InterPro"/>
</dbReference>
<dbReference type="GO" id="GO:0004497">
    <property type="term" value="F:monooxygenase activity"/>
    <property type="evidence" value="ECO:0007669"/>
    <property type="project" value="UniProtKB-KW"/>
</dbReference>
<dbReference type="EMBL" id="JAVXUP010000534">
    <property type="protein sequence ID" value="KAK3025717.1"/>
    <property type="molecule type" value="Genomic_DNA"/>
</dbReference>
<dbReference type="PANTHER" id="PTHR47955">
    <property type="entry name" value="CYTOCHROME P450 FAMILY 71 PROTEIN"/>
    <property type="match status" value="1"/>
</dbReference>
<accession>A0AA88WEL4</accession>
<comment type="similarity">
    <text evidence="2 9">Belongs to the cytochrome P450 family.</text>
</comment>
<feature type="binding site" description="axial binding residue" evidence="8">
    <location>
        <position position="439"/>
    </location>
    <ligand>
        <name>heme</name>
        <dbReference type="ChEBI" id="CHEBI:30413"/>
    </ligand>
    <ligandPart>
        <name>Fe</name>
        <dbReference type="ChEBI" id="CHEBI:18248"/>
    </ligandPart>
</feature>
<dbReference type="PRINTS" id="PR00463">
    <property type="entry name" value="EP450I"/>
</dbReference>
<dbReference type="GO" id="GO:0020037">
    <property type="term" value="F:heme binding"/>
    <property type="evidence" value="ECO:0007669"/>
    <property type="project" value="InterPro"/>
</dbReference>
<dbReference type="CDD" id="cd11072">
    <property type="entry name" value="CYP71-like"/>
    <property type="match status" value="1"/>
</dbReference>
<dbReference type="PANTHER" id="PTHR47955:SF8">
    <property type="entry name" value="CYTOCHROME P450 71D11-LIKE"/>
    <property type="match status" value="1"/>
</dbReference>
<evidence type="ECO:0000256" key="9">
    <source>
        <dbReference type="RuleBase" id="RU000461"/>
    </source>
</evidence>
<dbReference type="GO" id="GO:0016705">
    <property type="term" value="F:oxidoreductase activity, acting on paired donors, with incorporation or reduction of molecular oxygen"/>
    <property type="evidence" value="ECO:0007669"/>
    <property type="project" value="InterPro"/>
</dbReference>
<keyword evidence="3 8" id="KW-0349">Heme</keyword>
<evidence type="ECO:0000256" key="6">
    <source>
        <dbReference type="ARBA" id="ARBA00023004"/>
    </source>
</evidence>
<keyword evidence="6 8" id="KW-0408">Iron</keyword>
<dbReference type="AlphaFoldDB" id="A0AA88WEL4"/>
<protein>
    <recommendedName>
        <fullName evidence="12">Cytochrome P450</fullName>
    </recommendedName>
</protein>
<dbReference type="Proteomes" id="UP001188597">
    <property type="component" value="Unassembled WGS sequence"/>
</dbReference>
<organism evidence="10 11">
    <name type="scientific">Escallonia herrerae</name>
    <dbReference type="NCBI Taxonomy" id="1293975"/>
    <lineage>
        <taxon>Eukaryota</taxon>
        <taxon>Viridiplantae</taxon>
        <taxon>Streptophyta</taxon>
        <taxon>Embryophyta</taxon>
        <taxon>Tracheophyta</taxon>
        <taxon>Spermatophyta</taxon>
        <taxon>Magnoliopsida</taxon>
        <taxon>eudicotyledons</taxon>
        <taxon>Gunneridae</taxon>
        <taxon>Pentapetalae</taxon>
        <taxon>asterids</taxon>
        <taxon>campanulids</taxon>
        <taxon>Escalloniales</taxon>
        <taxon>Escalloniaceae</taxon>
        <taxon>Escallonia</taxon>
    </lineage>
</organism>
<dbReference type="Pfam" id="PF00067">
    <property type="entry name" value="p450"/>
    <property type="match status" value="1"/>
</dbReference>
<evidence type="ECO:0000313" key="11">
    <source>
        <dbReference type="Proteomes" id="UP001188597"/>
    </source>
</evidence>
<evidence type="ECO:0000256" key="4">
    <source>
        <dbReference type="ARBA" id="ARBA00022723"/>
    </source>
</evidence>
<sequence>MELLEFPSSSVLLASLLFLFMVVKFLKKSKSKLPPGPTELPLIGNLHQLAGSTLPHRSLRDLAEKHGPLMHLKLGEISAIVISSAEAAEAALKTHELSFSQRPILVAVDVMAYGGSGVVFSPYGKYWRQLRKIITTELLSVKRVRSFRSVREEEVGNFIDSISSSAGHSINLTEKIYKLTSCITSRAMFGKECKDASEFVKVVTEGSELGGGFDLPELFPSLKFLHFISSTKPALQKLHTRLDRLLDNIIREHKSKGDIKSKSSADDDLVDMLLHLLDSNDLEFPFTTTDIKAIILDIFGAGTDTTATTTEWAMAELLKHPTIMEKAQTEVRKVLEGKSKICEEDIQELNYLKFVIKETLRLHPPAPLAPRESRETCEIDEYEIPTKTKVIINLWAIGRDPNHWEDADCFRPERFDGSSIDYKGTNFQYIPFGSGRRMCPGISFGISTVEYQLALMLYHFNWELPNGMKPQELSMTEVFGATVKKKDPLFLTATQMS</sequence>
<evidence type="ECO:0000256" key="2">
    <source>
        <dbReference type="ARBA" id="ARBA00010617"/>
    </source>
</evidence>
<evidence type="ECO:0008006" key="12">
    <source>
        <dbReference type="Google" id="ProtNLM"/>
    </source>
</evidence>
<dbReference type="PRINTS" id="PR00385">
    <property type="entry name" value="P450"/>
</dbReference>
<evidence type="ECO:0000256" key="1">
    <source>
        <dbReference type="ARBA" id="ARBA00001971"/>
    </source>
</evidence>
<evidence type="ECO:0000256" key="8">
    <source>
        <dbReference type="PIRSR" id="PIRSR602401-1"/>
    </source>
</evidence>
<dbReference type="InterPro" id="IPR036396">
    <property type="entry name" value="Cyt_P450_sf"/>
</dbReference>
<comment type="cofactor">
    <cofactor evidence="1 8">
        <name>heme</name>
        <dbReference type="ChEBI" id="CHEBI:30413"/>
    </cofactor>
</comment>
<dbReference type="FunFam" id="1.10.630.10:FF:000008">
    <property type="entry name" value="Cytochrome P450 71D8"/>
    <property type="match status" value="1"/>
</dbReference>
<reference evidence="10" key="1">
    <citation type="submission" date="2022-12" db="EMBL/GenBank/DDBJ databases">
        <title>Draft genome assemblies for two species of Escallonia (Escalloniales).</title>
        <authorList>
            <person name="Chanderbali A."/>
            <person name="Dervinis C."/>
            <person name="Anghel I."/>
            <person name="Soltis D."/>
            <person name="Soltis P."/>
            <person name="Zapata F."/>
        </authorList>
    </citation>
    <scope>NUCLEOTIDE SEQUENCE</scope>
    <source>
        <strain evidence="10">UCBG64.0493</strain>
        <tissue evidence="10">Leaf</tissue>
    </source>
</reference>
<name>A0AA88WEL4_9ASTE</name>
<dbReference type="InterPro" id="IPR002401">
    <property type="entry name" value="Cyt_P450_E_grp-I"/>
</dbReference>
<keyword evidence="7 9" id="KW-0503">Monooxygenase</keyword>
<evidence type="ECO:0000256" key="7">
    <source>
        <dbReference type="ARBA" id="ARBA00023033"/>
    </source>
</evidence>
<dbReference type="PROSITE" id="PS00086">
    <property type="entry name" value="CYTOCHROME_P450"/>
    <property type="match status" value="1"/>
</dbReference>
<dbReference type="Gene3D" id="1.10.630.10">
    <property type="entry name" value="Cytochrome P450"/>
    <property type="match status" value="1"/>
</dbReference>
<evidence type="ECO:0000256" key="5">
    <source>
        <dbReference type="ARBA" id="ARBA00023002"/>
    </source>
</evidence>
<evidence type="ECO:0000256" key="3">
    <source>
        <dbReference type="ARBA" id="ARBA00022617"/>
    </source>
</evidence>
<keyword evidence="11" id="KW-1185">Reference proteome</keyword>
<evidence type="ECO:0000313" key="10">
    <source>
        <dbReference type="EMBL" id="KAK3025717.1"/>
    </source>
</evidence>
<keyword evidence="5 9" id="KW-0560">Oxidoreductase</keyword>
<dbReference type="InterPro" id="IPR017972">
    <property type="entry name" value="Cyt_P450_CS"/>
</dbReference>
<dbReference type="SUPFAM" id="SSF48264">
    <property type="entry name" value="Cytochrome P450"/>
    <property type="match status" value="1"/>
</dbReference>
<dbReference type="InterPro" id="IPR001128">
    <property type="entry name" value="Cyt_P450"/>
</dbReference>
<gene>
    <name evidence="10" type="ORF">RJ639_040930</name>
</gene>
<comment type="caution">
    <text evidence="10">The sequence shown here is derived from an EMBL/GenBank/DDBJ whole genome shotgun (WGS) entry which is preliminary data.</text>
</comment>
<proteinExistence type="inferred from homology"/>